<dbReference type="Pfam" id="PF01161">
    <property type="entry name" value="PBP"/>
    <property type="match status" value="1"/>
</dbReference>
<feature type="signal peptide" evidence="1">
    <location>
        <begin position="1"/>
        <end position="23"/>
    </location>
</feature>
<keyword evidence="2" id="KW-0649">Protein kinase inhibitor</keyword>
<dbReference type="InterPro" id="IPR005247">
    <property type="entry name" value="YbhB_YbcL/LppC-like"/>
</dbReference>
<dbReference type="PANTHER" id="PTHR30289">
    <property type="entry name" value="UNCHARACTERIZED PROTEIN YBCL-RELATED"/>
    <property type="match status" value="1"/>
</dbReference>
<dbReference type="InterPro" id="IPR036610">
    <property type="entry name" value="PEBP-like_sf"/>
</dbReference>
<dbReference type="EMBL" id="AP025730">
    <property type="protein sequence ID" value="BDI06918.1"/>
    <property type="molecule type" value="Genomic_DNA"/>
</dbReference>
<dbReference type="NCBIfam" id="TIGR00481">
    <property type="entry name" value="YbhB/YbcL family Raf kinase inhibitor-like protein"/>
    <property type="match status" value="1"/>
</dbReference>
<dbReference type="SUPFAM" id="SSF49777">
    <property type="entry name" value="PEBP-like"/>
    <property type="match status" value="1"/>
</dbReference>
<protein>
    <submittedName>
        <fullName evidence="2">Kinase inhibitor</fullName>
    </submittedName>
</protein>
<dbReference type="Gene3D" id="3.90.280.10">
    <property type="entry name" value="PEBP-like"/>
    <property type="match status" value="1"/>
</dbReference>
<gene>
    <name evidence="2" type="ORF">CATMQ487_38880</name>
</gene>
<dbReference type="InterPro" id="IPR008914">
    <property type="entry name" value="PEBP"/>
</dbReference>
<accession>A0ABM7YQT5</accession>
<evidence type="ECO:0000256" key="1">
    <source>
        <dbReference type="SAM" id="SignalP"/>
    </source>
</evidence>
<keyword evidence="3" id="KW-1185">Reference proteome</keyword>
<dbReference type="RefSeq" id="WP_428985535.1">
    <property type="nucleotide sequence ID" value="NZ_AP025730.1"/>
</dbReference>
<dbReference type="GO" id="GO:0004860">
    <property type="term" value="F:protein kinase inhibitor activity"/>
    <property type="evidence" value="ECO:0007669"/>
    <property type="project" value="UniProtKB-KW"/>
</dbReference>
<proteinExistence type="predicted"/>
<evidence type="ECO:0000313" key="2">
    <source>
        <dbReference type="EMBL" id="BDI06918.1"/>
    </source>
</evidence>
<sequence>MNPLPLLRSTAAACGLAAAALMAGCAGTPSVGGAAAFTLSSPDIAAGSTIDNAYVLNGFGCKGQNLSPALVWSNVPAGTKSFAVQVYDPDAPTGSGFWHWAVYNIPANVTSLARGAGNAPAGLPAGANGGHSDFFDTGATGANGNWGGPCPPVGDKPHRYVFTVFALGVDNLHAAAGIPKTGSAALHGFVLNKGLGAGLLGKASFTAYYGR</sequence>
<keyword evidence="1" id="KW-0732">Signal</keyword>
<organism evidence="2 3">
    <name type="scientific">Sphaerotilus microaerophilus</name>
    <dbReference type="NCBI Taxonomy" id="2914710"/>
    <lineage>
        <taxon>Bacteria</taxon>
        <taxon>Pseudomonadati</taxon>
        <taxon>Pseudomonadota</taxon>
        <taxon>Betaproteobacteria</taxon>
        <taxon>Burkholderiales</taxon>
        <taxon>Sphaerotilaceae</taxon>
        <taxon>Sphaerotilus</taxon>
    </lineage>
</organism>
<dbReference type="CDD" id="cd00865">
    <property type="entry name" value="PEBP_bact_arch"/>
    <property type="match status" value="1"/>
</dbReference>
<feature type="chain" id="PRO_5047316276" evidence="1">
    <location>
        <begin position="24"/>
        <end position="211"/>
    </location>
</feature>
<dbReference type="Proteomes" id="UP001057498">
    <property type="component" value="Chromosome"/>
</dbReference>
<evidence type="ECO:0000313" key="3">
    <source>
        <dbReference type="Proteomes" id="UP001057498"/>
    </source>
</evidence>
<name>A0ABM7YQT5_9BURK</name>
<reference evidence="2" key="1">
    <citation type="submission" date="2022-04" db="EMBL/GenBank/DDBJ databases">
        <title>Whole genome sequence of Sphaerotilus sp. FB-5.</title>
        <authorList>
            <person name="Takeda M."/>
            <person name="Narihara S."/>
            <person name="Akimoto M."/>
            <person name="Akimoto R."/>
            <person name="Nishiyashiki S."/>
            <person name="Murakami T."/>
        </authorList>
    </citation>
    <scope>NUCLEOTIDE SEQUENCE</scope>
    <source>
        <strain evidence="2">FB-5</strain>
    </source>
</reference>
<dbReference type="PANTHER" id="PTHR30289:SF1">
    <property type="entry name" value="PEBP (PHOSPHATIDYLETHANOLAMINE-BINDING PROTEIN) FAMILY PROTEIN"/>
    <property type="match status" value="1"/>
</dbReference>